<keyword evidence="3 6" id="KW-1133">Transmembrane helix</keyword>
<evidence type="ECO:0000313" key="9">
    <source>
        <dbReference type="Proteomes" id="UP000234483"/>
    </source>
</evidence>
<evidence type="ECO:0000313" key="8">
    <source>
        <dbReference type="EMBL" id="PLR06794.1"/>
    </source>
</evidence>
<protein>
    <submittedName>
        <fullName evidence="8">Conjugal transfer protein TrbF</fullName>
    </submittedName>
</protein>
<dbReference type="RefSeq" id="WP_101715517.1">
    <property type="nucleotide sequence ID" value="NZ_PJRQ01000049.1"/>
</dbReference>
<feature type="transmembrane region" description="Helical" evidence="6">
    <location>
        <begin position="46"/>
        <end position="65"/>
    </location>
</feature>
<dbReference type="InterPro" id="IPR007430">
    <property type="entry name" value="VirB8"/>
</dbReference>
<feature type="region of interest" description="Disordered" evidence="5">
    <location>
        <begin position="1"/>
        <end position="22"/>
    </location>
</feature>
<reference evidence="8 9" key="1">
    <citation type="submission" date="2017-12" db="EMBL/GenBank/DDBJ databases">
        <title>The genome sequence of Caulobacter flavus CGMCC1 15093.</title>
        <authorList>
            <person name="Gao J."/>
            <person name="Mao X."/>
            <person name="Sun J."/>
        </authorList>
    </citation>
    <scope>NUCLEOTIDE SEQUENCE [LARGE SCALE GENOMIC DNA]</scope>
    <source>
        <strain evidence="8 9">CGMCC1 15093</strain>
    </source>
</reference>
<sequence>MTSNAFKRPQDRYGQSTPDETPYHRAAQAWDDRIGSARVQAGNWRLMAFGCLALAALSTSAFLYVQLRRPIATYVVPIDQYGRPGRVELADRAYRPDDAIKASFVADFVERVRSKSTDPVVLRENWSRATRMTNQAARASLVQYGQDHDPAARLGQEAVSVEIASVLPRSPTTFQVQWRETTYLQGVAGPPVRWTGLFSLAPKPPKTEAELFDNARGLEITSFQWSRDL</sequence>
<dbReference type="Pfam" id="PF04335">
    <property type="entry name" value="VirB8"/>
    <property type="match status" value="1"/>
</dbReference>
<evidence type="ECO:0000256" key="4">
    <source>
        <dbReference type="ARBA" id="ARBA00023136"/>
    </source>
</evidence>
<comment type="subcellular location">
    <subcellularLocation>
        <location evidence="1">Membrane</location>
        <topology evidence="1">Single-pass membrane protein</topology>
    </subcellularLocation>
</comment>
<name>A0A2N5CLV5_9CAUL</name>
<dbReference type="SUPFAM" id="SSF54427">
    <property type="entry name" value="NTF2-like"/>
    <property type="match status" value="1"/>
</dbReference>
<dbReference type="CDD" id="cd16425">
    <property type="entry name" value="TrbF"/>
    <property type="match status" value="1"/>
</dbReference>
<feature type="domain" description="Bacterial virulence protein VirB8" evidence="7">
    <location>
        <begin position="25"/>
        <end position="228"/>
    </location>
</feature>
<keyword evidence="4 6" id="KW-0472">Membrane</keyword>
<dbReference type="Gene3D" id="3.10.450.230">
    <property type="entry name" value="VirB8 protein"/>
    <property type="match status" value="1"/>
</dbReference>
<proteinExistence type="predicted"/>
<organism evidence="8 9">
    <name type="scientific">Caulobacter flavus</name>
    <dbReference type="NCBI Taxonomy" id="1679497"/>
    <lineage>
        <taxon>Bacteria</taxon>
        <taxon>Pseudomonadati</taxon>
        <taxon>Pseudomonadota</taxon>
        <taxon>Alphaproteobacteria</taxon>
        <taxon>Caulobacterales</taxon>
        <taxon>Caulobacteraceae</taxon>
        <taxon>Caulobacter</taxon>
    </lineage>
</organism>
<dbReference type="InterPro" id="IPR032710">
    <property type="entry name" value="NTF2-like_dom_sf"/>
</dbReference>
<accession>A0A2N5CLV5</accession>
<dbReference type="AlphaFoldDB" id="A0A2N5CLV5"/>
<evidence type="ECO:0000256" key="3">
    <source>
        <dbReference type="ARBA" id="ARBA00022989"/>
    </source>
</evidence>
<keyword evidence="2 6" id="KW-0812">Transmembrane</keyword>
<evidence type="ECO:0000256" key="1">
    <source>
        <dbReference type="ARBA" id="ARBA00004167"/>
    </source>
</evidence>
<dbReference type="GO" id="GO:0016020">
    <property type="term" value="C:membrane"/>
    <property type="evidence" value="ECO:0007669"/>
    <property type="project" value="UniProtKB-SubCell"/>
</dbReference>
<evidence type="ECO:0000256" key="6">
    <source>
        <dbReference type="SAM" id="Phobius"/>
    </source>
</evidence>
<dbReference type="InterPro" id="IPR035658">
    <property type="entry name" value="TrbF"/>
</dbReference>
<dbReference type="Proteomes" id="UP000234483">
    <property type="component" value="Unassembled WGS sequence"/>
</dbReference>
<dbReference type="NCBIfam" id="NF010446">
    <property type="entry name" value="PRK13872.1"/>
    <property type="match status" value="1"/>
</dbReference>
<gene>
    <name evidence="8" type="ORF">CFHF_24350</name>
</gene>
<dbReference type="EMBL" id="PJRQ01000049">
    <property type="protein sequence ID" value="PLR06794.1"/>
    <property type="molecule type" value="Genomic_DNA"/>
</dbReference>
<comment type="caution">
    <text evidence="8">The sequence shown here is derived from an EMBL/GenBank/DDBJ whole genome shotgun (WGS) entry which is preliminary data.</text>
</comment>
<evidence type="ECO:0000259" key="7">
    <source>
        <dbReference type="Pfam" id="PF04335"/>
    </source>
</evidence>
<evidence type="ECO:0000256" key="2">
    <source>
        <dbReference type="ARBA" id="ARBA00022692"/>
    </source>
</evidence>
<evidence type="ECO:0000256" key="5">
    <source>
        <dbReference type="SAM" id="MobiDB-lite"/>
    </source>
</evidence>